<evidence type="ECO:0000256" key="10">
    <source>
        <dbReference type="SAM" id="MobiDB-lite"/>
    </source>
</evidence>
<name>A0A2V5HW32_9EURO</name>
<organism evidence="12 13">
    <name type="scientific">Aspergillus indologenus CBS 114.80</name>
    <dbReference type="NCBI Taxonomy" id="1450541"/>
    <lineage>
        <taxon>Eukaryota</taxon>
        <taxon>Fungi</taxon>
        <taxon>Dikarya</taxon>
        <taxon>Ascomycota</taxon>
        <taxon>Pezizomycotina</taxon>
        <taxon>Eurotiomycetes</taxon>
        <taxon>Eurotiomycetidae</taxon>
        <taxon>Eurotiales</taxon>
        <taxon>Aspergillaceae</taxon>
        <taxon>Aspergillus</taxon>
        <taxon>Aspergillus subgen. Circumdati</taxon>
    </lineage>
</organism>
<evidence type="ECO:0000256" key="8">
    <source>
        <dbReference type="ARBA" id="ARBA00023242"/>
    </source>
</evidence>
<evidence type="ECO:0000256" key="4">
    <source>
        <dbReference type="ARBA" id="ARBA00022603"/>
    </source>
</evidence>
<dbReference type="Pfam" id="PF08704">
    <property type="entry name" value="GCD14"/>
    <property type="match status" value="2"/>
</dbReference>
<feature type="region of interest" description="Disordered" evidence="10">
    <location>
        <begin position="66"/>
        <end position="121"/>
    </location>
</feature>
<dbReference type="InterPro" id="IPR029063">
    <property type="entry name" value="SAM-dependent_MTases_sf"/>
</dbReference>
<evidence type="ECO:0000256" key="1">
    <source>
        <dbReference type="ARBA" id="ARBA00004123"/>
    </source>
</evidence>
<feature type="compositionally biased region" description="Low complexity" evidence="10">
    <location>
        <begin position="419"/>
        <end position="440"/>
    </location>
</feature>
<feature type="region of interest" description="Disordered" evidence="10">
    <location>
        <begin position="199"/>
        <end position="238"/>
    </location>
</feature>
<feature type="compositionally biased region" description="Basic residues" evidence="10">
    <location>
        <begin position="79"/>
        <end position="92"/>
    </location>
</feature>
<evidence type="ECO:0000256" key="3">
    <source>
        <dbReference type="ARBA" id="ARBA00015963"/>
    </source>
</evidence>
<dbReference type="Gene3D" id="3.40.50.150">
    <property type="entry name" value="Vaccinia Virus protein VP39"/>
    <property type="match status" value="1"/>
</dbReference>
<dbReference type="PANTHER" id="PTHR12133:SF2">
    <property type="entry name" value="TRNA (ADENINE(58)-N(1))-METHYLTRANSFERASE CATALYTIC SUBUNIT TRMT61A"/>
    <property type="match status" value="1"/>
</dbReference>
<dbReference type="GO" id="GO:0160107">
    <property type="term" value="F:tRNA (adenine(58)-N1)-methyltransferase activity"/>
    <property type="evidence" value="ECO:0007669"/>
    <property type="project" value="UniProtKB-EC"/>
</dbReference>
<dbReference type="SUPFAM" id="SSF53335">
    <property type="entry name" value="S-adenosyl-L-methionine-dependent methyltransferases"/>
    <property type="match status" value="1"/>
</dbReference>
<evidence type="ECO:0000256" key="5">
    <source>
        <dbReference type="ARBA" id="ARBA00022679"/>
    </source>
</evidence>
<evidence type="ECO:0000259" key="11">
    <source>
        <dbReference type="Pfam" id="PF08704"/>
    </source>
</evidence>
<dbReference type="Gene3D" id="3.10.330.20">
    <property type="match status" value="1"/>
</dbReference>
<dbReference type="EC" id="2.1.1.220" evidence="2"/>
<feature type="compositionally biased region" description="Basic and acidic residues" evidence="10">
    <location>
        <begin position="488"/>
        <end position="503"/>
    </location>
</feature>
<keyword evidence="6" id="KW-0949">S-adenosyl-L-methionine</keyword>
<keyword evidence="13" id="KW-1185">Reference proteome</keyword>
<feature type="domain" description="tRNA (adenine(58)-N(1))-methyltransferase catalytic subunit TRM61 C-terminal" evidence="11">
    <location>
        <begin position="130"/>
        <end position="191"/>
    </location>
</feature>
<sequence>MASPFLTPGSHSQLNQLALLHLRRDQAIPTVLQLHDEDNAGYKEGKVTTTRFGSFPHTTLTGQPWGSQIIASKVDTGSRRGRGPQKKNRQLKRKADELTHDSAASTPAAEGTDSHSHSASPQAAVAAASGFLHLVYPTPELWTMSLPHRTQVVYTPDYSYILHRLRARPGSSIIEAGAGSGSFTHAAVRAVFNGYPTTPTSTNASADAAAAPPPPPPPSPSSPSTSSSSHRKRLGQVSSFEFHEQRVGKVRQELKEHGLEGLVHVTHRDVYQDGFLVGDAQTGTSPKANAVFLDLPAPWLALKHLVRHPASGAESPLDPTSPVYLCTFSPCLEQVQRTVSVLRQLSWLDISMVEVNNHRIDVKREKVGLEYEKVRGAVVFPKSVDEAVSKMRHVEENSRKYRELQQQLEDEDHNNNNSTTAATTTPVPASSGAAAAAAGPAKEEHAAPPSSNIPLYKQGRLVHRTEDNLKTHTSYLVFAVLPREWTAEDERKCRDKWPPHRVDQPMQTDKPKGRKQLKREQLQREEAEEQLQQKQQEEEVVGEKPADASEEA</sequence>
<dbReference type="InterPro" id="IPR014816">
    <property type="entry name" value="tRNA_MeTrfase_Gcd14"/>
</dbReference>
<evidence type="ECO:0000313" key="12">
    <source>
        <dbReference type="EMBL" id="PYI28021.1"/>
    </source>
</evidence>
<keyword evidence="7" id="KW-0819">tRNA processing</keyword>
<evidence type="ECO:0000313" key="13">
    <source>
        <dbReference type="Proteomes" id="UP000248817"/>
    </source>
</evidence>
<evidence type="ECO:0000256" key="9">
    <source>
        <dbReference type="ARBA" id="ARBA00033309"/>
    </source>
</evidence>
<dbReference type="PANTHER" id="PTHR12133">
    <property type="entry name" value="TRNA (ADENINE(58)-N(1))-METHYLTRANSFERASE"/>
    <property type="match status" value="1"/>
</dbReference>
<dbReference type="GO" id="GO:0030488">
    <property type="term" value="P:tRNA methylation"/>
    <property type="evidence" value="ECO:0007669"/>
    <property type="project" value="InterPro"/>
</dbReference>
<gene>
    <name evidence="12" type="ORF">BP00DRAFT_428834</name>
</gene>
<reference evidence="12 13" key="1">
    <citation type="submission" date="2018-02" db="EMBL/GenBank/DDBJ databases">
        <title>The genomes of Aspergillus section Nigri reveals drivers in fungal speciation.</title>
        <authorList>
            <consortium name="DOE Joint Genome Institute"/>
            <person name="Vesth T.C."/>
            <person name="Nybo J."/>
            <person name="Theobald S."/>
            <person name="Brandl J."/>
            <person name="Frisvad J.C."/>
            <person name="Nielsen K.F."/>
            <person name="Lyhne E.K."/>
            <person name="Kogle M.E."/>
            <person name="Kuo A."/>
            <person name="Riley R."/>
            <person name="Clum A."/>
            <person name="Nolan M."/>
            <person name="Lipzen A."/>
            <person name="Salamov A."/>
            <person name="Henrissat B."/>
            <person name="Wiebenga A."/>
            <person name="De vries R.P."/>
            <person name="Grigoriev I.V."/>
            <person name="Mortensen U.H."/>
            <person name="Andersen M.R."/>
            <person name="Baker S.E."/>
        </authorList>
    </citation>
    <scope>NUCLEOTIDE SEQUENCE [LARGE SCALE GENOMIC DNA]</scope>
    <source>
        <strain evidence="12 13">CBS 114.80</strain>
    </source>
</reference>
<dbReference type="EMBL" id="KZ825557">
    <property type="protein sequence ID" value="PYI28021.1"/>
    <property type="molecule type" value="Genomic_DNA"/>
</dbReference>
<dbReference type="Proteomes" id="UP000248817">
    <property type="component" value="Unassembled WGS sequence"/>
</dbReference>
<evidence type="ECO:0000256" key="6">
    <source>
        <dbReference type="ARBA" id="ARBA00022691"/>
    </source>
</evidence>
<keyword evidence="5 12" id="KW-0808">Transferase</keyword>
<protein>
    <recommendedName>
        <fullName evidence="3">tRNA (adenine(58)-N(1))-methyltransferase catalytic subunit TRM61</fullName>
        <ecNumber evidence="2">2.1.1.220</ecNumber>
    </recommendedName>
    <alternativeName>
        <fullName evidence="9">tRNA(m1A58)-methyltransferase subunit TRM61</fullName>
    </alternativeName>
</protein>
<feature type="region of interest" description="Disordered" evidence="10">
    <location>
        <begin position="488"/>
        <end position="552"/>
    </location>
</feature>
<feature type="domain" description="tRNA (adenine(58)-N(1))-methyltransferase catalytic subunit TRM61 C-terminal" evidence="11">
    <location>
        <begin position="232"/>
        <end position="480"/>
    </location>
</feature>
<dbReference type="GO" id="GO:0005634">
    <property type="term" value="C:nucleus"/>
    <property type="evidence" value="ECO:0007669"/>
    <property type="project" value="UniProtKB-SubCell"/>
</dbReference>
<feature type="region of interest" description="Disordered" evidence="10">
    <location>
        <begin position="409"/>
        <end position="454"/>
    </location>
</feature>
<evidence type="ECO:0000256" key="7">
    <source>
        <dbReference type="ARBA" id="ARBA00022694"/>
    </source>
</evidence>
<feature type="compositionally biased region" description="Basic and acidic residues" evidence="10">
    <location>
        <begin position="535"/>
        <end position="552"/>
    </location>
</feature>
<dbReference type="InterPro" id="IPR049470">
    <property type="entry name" value="TRM61_C"/>
</dbReference>
<proteinExistence type="predicted"/>
<keyword evidence="8" id="KW-0539">Nucleus</keyword>
<evidence type="ECO:0000256" key="2">
    <source>
        <dbReference type="ARBA" id="ARBA00012796"/>
    </source>
</evidence>
<accession>A0A2V5HW32</accession>
<dbReference type="GO" id="GO:0031515">
    <property type="term" value="C:tRNA (m1A) methyltransferase complex"/>
    <property type="evidence" value="ECO:0007669"/>
    <property type="project" value="InterPro"/>
</dbReference>
<dbReference type="PROSITE" id="PS51620">
    <property type="entry name" value="SAM_TRM61"/>
    <property type="match status" value="1"/>
</dbReference>
<comment type="subcellular location">
    <subcellularLocation>
        <location evidence="1">Nucleus</location>
    </subcellularLocation>
</comment>
<feature type="compositionally biased region" description="Low complexity" evidence="10">
    <location>
        <begin position="199"/>
        <end position="210"/>
    </location>
</feature>
<keyword evidence="4 12" id="KW-0489">Methyltransferase</keyword>
<feature type="compositionally biased region" description="Pro residues" evidence="10">
    <location>
        <begin position="211"/>
        <end position="221"/>
    </location>
</feature>
<dbReference type="AlphaFoldDB" id="A0A2V5HW32"/>